<gene>
    <name evidence="2" type="ORF">AVDCRST_MAG08-2113</name>
</gene>
<dbReference type="AlphaFoldDB" id="A0A6J4IJ06"/>
<reference evidence="2" key="1">
    <citation type="submission" date="2020-02" db="EMBL/GenBank/DDBJ databases">
        <authorList>
            <person name="Meier V. D."/>
        </authorList>
    </citation>
    <scope>NUCLEOTIDE SEQUENCE</scope>
    <source>
        <strain evidence="2">AVDCRST_MAG08</strain>
    </source>
</reference>
<sequence>RRRAFPTSGRPPPPPWPPPSPAALRRGA</sequence>
<organism evidence="2">
    <name type="scientific">uncultured Acetobacteraceae bacterium</name>
    <dbReference type="NCBI Taxonomy" id="169975"/>
    <lineage>
        <taxon>Bacteria</taxon>
        <taxon>Pseudomonadati</taxon>
        <taxon>Pseudomonadota</taxon>
        <taxon>Alphaproteobacteria</taxon>
        <taxon>Acetobacterales</taxon>
        <taxon>Acetobacteraceae</taxon>
        <taxon>environmental samples</taxon>
    </lineage>
</organism>
<feature type="region of interest" description="Disordered" evidence="1">
    <location>
        <begin position="1"/>
        <end position="28"/>
    </location>
</feature>
<name>A0A6J4IJ06_9PROT</name>
<evidence type="ECO:0000313" key="2">
    <source>
        <dbReference type="EMBL" id="CAA9251513.1"/>
    </source>
</evidence>
<evidence type="ECO:0000256" key="1">
    <source>
        <dbReference type="SAM" id="MobiDB-lite"/>
    </source>
</evidence>
<dbReference type="EMBL" id="CADCTG010000171">
    <property type="protein sequence ID" value="CAA9251513.1"/>
    <property type="molecule type" value="Genomic_DNA"/>
</dbReference>
<proteinExistence type="predicted"/>
<protein>
    <submittedName>
        <fullName evidence="2">Uncharacterized protein</fullName>
    </submittedName>
</protein>
<feature type="non-terminal residue" evidence="2">
    <location>
        <position position="28"/>
    </location>
</feature>
<accession>A0A6J4IJ06</accession>
<feature type="compositionally biased region" description="Pro residues" evidence="1">
    <location>
        <begin position="9"/>
        <end position="21"/>
    </location>
</feature>
<feature type="non-terminal residue" evidence="2">
    <location>
        <position position="1"/>
    </location>
</feature>